<evidence type="ECO:0000313" key="1">
    <source>
        <dbReference type="EMBL" id="TDL89151.1"/>
    </source>
</evidence>
<protein>
    <submittedName>
        <fullName evidence="1">Uncharacterized protein</fullName>
    </submittedName>
</protein>
<gene>
    <name evidence="1" type="ORF">E2L05_07755</name>
</gene>
<accession>A0A4R6AWP6</accession>
<name>A0A4R6AWP6_9RHOB</name>
<organism evidence="1 2">
    <name type="scientific">Meridianimarinicoccus aquatilis</name>
    <dbReference type="NCBI Taxonomy" id="2552766"/>
    <lineage>
        <taxon>Bacteria</taxon>
        <taxon>Pseudomonadati</taxon>
        <taxon>Pseudomonadota</taxon>
        <taxon>Alphaproteobacteria</taxon>
        <taxon>Rhodobacterales</taxon>
        <taxon>Paracoccaceae</taxon>
        <taxon>Meridianimarinicoccus</taxon>
    </lineage>
</organism>
<keyword evidence="2" id="KW-1185">Reference proteome</keyword>
<dbReference type="OrthoDB" id="4405067at2"/>
<dbReference type="EMBL" id="SMZO01000013">
    <property type="protein sequence ID" value="TDL89151.1"/>
    <property type="molecule type" value="Genomic_DNA"/>
</dbReference>
<reference evidence="1 2" key="1">
    <citation type="submission" date="2019-03" db="EMBL/GenBank/DDBJ databases">
        <title>Rhodobacteraceae bacterium SM1902, a new member of the family Rhodobacteraceae isolated from Yantai.</title>
        <authorList>
            <person name="Sun Y."/>
        </authorList>
    </citation>
    <scope>NUCLEOTIDE SEQUENCE [LARGE SCALE GENOMIC DNA]</scope>
    <source>
        <strain evidence="1 2">SM1902</strain>
    </source>
</reference>
<comment type="caution">
    <text evidence="1">The sequence shown here is derived from an EMBL/GenBank/DDBJ whole genome shotgun (WGS) entry which is preliminary data.</text>
</comment>
<dbReference type="RefSeq" id="WP_133342350.1">
    <property type="nucleotide sequence ID" value="NZ_SMZO01000013.1"/>
</dbReference>
<evidence type="ECO:0000313" key="2">
    <source>
        <dbReference type="Proteomes" id="UP000294562"/>
    </source>
</evidence>
<sequence>MTDTNAKAVALQGHVLPLDGPILRDHVRPEDRRSDHYLERFDRTTLYYDCVYLPDRGSYLFTAPRFLNLWAPFRTGLRINSQPVKRVRRKRWLRCEQVEVRAPQGALSLIWQGEELPVIARASEAGTFAGLNALVAVNKNNALDWIEDWAAYYAAAHGAQGVALFDNGSTDYTPQDIAARLKAVPGMKSVRVFSAPYPYGPSDHSKKLEVSPRFFQTGMLNIARRDAFARARAVLNVDIDEIAISQSGASVFDAAVSHPLGMVTIQGSWVYPAPGTQGPTGQGAHRFRNTPDDKCNQKWCQAPNGVFGRHFGWAVHRVDEVFQNLLTQQPDIRLAHCKGTSTGWKAKRFDLPAGLYEDPALTRVMDSGFPQRD</sequence>
<proteinExistence type="predicted"/>
<dbReference type="AlphaFoldDB" id="A0A4R6AWP6"/>
<dbReference type="Proteomes" id="UP000294562">
    <property type="component" value="Unassembled WGS sequence"/>
</dbReference>